<gene>
    <name evidence="2" type="ORF">ACFQ2V_19255</name>
</gene>
<protein>
    <recommendedName>
        <fullName evidence="4">DUF4328 domain-containing protein</fullName>
    </recommendedName>
</protein>
<name>A0ABW3N4U4_9MICO</name>
<proteinExistence type="predicted"/>
<dbReference type="Proteomes" id="UP001597046">
    <property type="component" value="Unassembled WGS sequence"/>
</dbReference>
<feature type="transmembrane region" description="Helical" evidence="1">
    <location>
        <begin position="133"/>
        <end position="153"/>
    </location>
</feature>
<evidence type="ECO:0008006" key="4">
    <source>
        <dbReference type="Google" id="ProtNLM"/>
    </source>
</evidence>
<feature type="transmembrane region" description="Helical" evidence="1">
    <location>
        <begin position="67"/>
        <end position="88"/>
    </location>
</feature>
<keyword evidence="1" id="KW-0472">Membrane</keyword>
<organism evidence="2 3">
    <name type="scientific">Terrabacter terrigena</name>
    <dbReference type="NCBI Taxonomy" id="574718"/>
    <lineage>
        <taxon>Bacteria</taxon>
        <taxon>Bacillati</taxon>
        <taxon>Actinomycetota</taxon>
        <taxon>Actinomycetes</taxon>
        <taxon>Micrococcales</taxon>
        <taxon>Intrasporangiaceae</taxon>
        <taxon>Terrabacter</taxon>
    </lineage>
</organism>
<dbReference type="RefSeq" id="WP_386054564.1">
    <property type="nucleotide sequence ID" value="NZ_JBHTKH010000019.1"/>
</dbReference>
<keyword evidence="1" id="KW-0812">Transmembrane</keyword>
<sequence>MDDRGGDTTGAAAVVAVPDDRPVRARQPRLRRPAAWSLGLGISSLPPLVLGAASAPPSDGSYRVSTVLLLAAGVFACVWLVRLQWLVVRARHSPTLVPDLGMWVMWALPVVSWILPPVRISRLDKAIHGRRSWMVWAWGAGWAPLTMPSLWSPDRNVDIPVGDRAWLLAATAVVTFGLWTLTVVRLTRGAEVVAHVSGLDA</sequence>
<dbReference type="EMBL" id="JBHTKH010000019">
    <property type="protein sequence ID" value="MFD1056455.1"/>
    <property type="molecule type" value="Genomic_DNA"/>
</dbReference>
<keyword evidence="1" id="KW-1133">Transmembrane helix</keyword>
<accession>A0ABW3N4U4</accession>
<feature type="transmembrane region" description="Helical" evidence="1">
    <location>
        <begin position="34"/>
        <end position="55"/>
    </location>
</feature>
<evidence type="ECO:0000256" key="1">
    <source>
        <dbReference type="SAM" id="Phobius"/>
    </source>
</evidence>
<evidence type="ECO:0000313" key="2">
    <source>
        <dbReference type="EMBL" id="MFD1056455.1"/>
    </source>
</evidence>
<keyword evidence="3" id="KW-1185">Reference proteome</keyword>
<comment type="caution">
    <text evidence="2">The sequence shown here is derived from an EMBL/GenBank/DDBJ whole genome shotgun (WGS) entry which is preliminary data.</text>
</comment>
<reference evidence="3" key="1">
    <citation type="journal article" date="2019" name="Int. J. Syst. Evol. Microbiol.">
        <title>The Global Catalogue of Microorganisms (GCM) 10K type strain sequencing project: providing services to taxonomists for standard genome sequencing and annotation.</title>
        <authorList>
            <consortium name="The Broad Institute Genomics Platform"/>
            <consortium name="The Broad Institute Genome Sequencing Center for Infectious Disease"/>
            <person name="Wu L."/>
            <person name="Ma J."/>
        </authorList>
    </citation>
    <scope>NUCLEOTIDE SEQUENCE [LARGE SCALE GENOMIC DNA]</scope>
    <source>
        <strain evidence="3">CCUG 57508</strain>
    </source>
</reference>
<feature type="transmembrane region" description="Helical" evidence="1">
    <location>
        <begin position="100"/>
        <end position="121"/>
    </location>
</feature>
<evidence type="ECO:0000313" key="3">
    <source>
        <dbReference type="Proteomes" id="UP001597046"/>
    </source>
</evidence>
<feature type="transmembrane region" description="Helical" evidence="1">
    <location>
        <begin position="165"/>
        <end position="184"/>
    </location>
</feature>